<dbReference type="Pfam" id="PF13435">
    <property type="entry name" value="Cytochrome_C554"/>
    <property type="match status" value="2"/>
</dbReference>
<dbReference type="InterPro" id="IPR011990">
    <property type="entry name" value="TPR-like_helical_dom_sf"/>
</dbReference>
<dbReference type="SUPFAM" id="SSF48695">
    <property type="entry name" value="Multiheme cytochromes"/>
    <property type="match status" value="1"/>
</dbReference>
<accession>A0A6P1ZM43</accession>
<feature type="repeat" description="TPR" evidence="2">
    <location>
        <begin position="678"/>
        <end position="711"/>
    </location>
</feature>
<evidence type="ECO:0000313" key="4">
    <source>
        <dbReference type="EMBL" id="TVM36853.1"/>
    </source>
</evidence>
<gene>
    <name evidence="4" type="ORF">DQK91_02725</name>
</gene>
<sequence length="757" mass="85918">MSRHAADITRWERLALIAAVVILLSPGIYLLRSRSLAPPPPEAPAQFVGSEKCKSCHEAAYDKWRGSDHDRAMDVATEATVLGDFGNGTFFDAYNNVTSCFFRKGEKFFVETEGPGGERGEFEIAYTFGVYPLQQYLVPFPGGRLQCLNIAWDVDRKQWYRLPPLERITPDNWLHWTKGGQTWNVMCAECHSTNVNKGYDPATDTYSTTWFEIDVGCEACHGPGSKHMEWAGKPPLARAKIENYGLAVRTGDLDTGELIRICAPCHSRRFQLGDNHHQEGALLDLMVPQLLNEGLYYPDGQILDEVYVYGSFVQSKMYQRGVRCNDCHDVHSLTTHKEKNELCTQCHRAEIYDSKAHHFHKKEHEGKPSEGHLCVRCHMPGRYYMGIDYRPDHSLRIPRPDLSAVLGTPDACSAEGCHADKTLAWNIENYTKWYGETRRPHYGAVIKAGREHTDGADIELIRLAEDALLPAIVRATALSLLRSYPGEASQATLARALEDDAAVIRYTAIRSLEYFDAETRLKRIAPKLYDPVEAVRMEAAMMLSMLPEERLRRDDRDAFHEALNEYRKAMLYNADLAPQRYNLGNLAVNLGDEQGAQADYEKAIAIDDRFYPAKVNLAMLYNRQGKNRLAEKLLREVVAQEPELYEVSYSLGLLLAEMKQYEDAAYYVGRAAAGMHYARAYYNQGQILLALRRSEQAEQAFHKALSLDPQDQDVFLALADLYLRTRQVDKARAMAEELLREHPEHQGARQFLQHLGQ</sequence>
<dbReference type="Gene3D" id="1.25.10.10">
    <property type="entry name" value="Leucine-rich Repeat Variant"/>
    <property type="match status" value="1"/>
</dbReference>
<proteinExistence type="predicted"/>
<dbReference type="PROSITE" id="PS50293">
    <property type="entry name" value="TPR_REGION"/>
    <property type="match status" value="1"/>
</dbReference>
<evidence type="ECO:0000259" key="3">
    <source>
        <dbReference type="Pfam" id="PF13435"/>
    </source>
</evidence>
<dbReference type="Pfam" id="PF13432">
    <property type="entry name" value="TPR_16"/>
    <property type="match status" value="1"/>
</dbReference>
<dbReference type="SUPFAM" id="SSF48452">
    <property type="entry name" value="TPR-like"/>
    <property type="match status" value="1"/>
</dbReference>
<dbReference type="PANTHER" id="PTHR35038:SF8">
    <property type="entry name" value="C-TYPE POLYHEME CYTOCHROME OMCC"/>
    <property type="match status" value="1"/>
</dbReference>
<dbReference type="Pfam" id="PF14559">
    <property type="entry name" value="TPR_19"/>
    <property type="match status" value="1"/>
</dbReference>
<comment type="caution">
    <text evidence="4">The sequence shown here is derived from an EMBL/GenBank/DDBJ whole genome shotgun (WGS) entry which is preliminary data.</text>
</comment>
<dbReference type="AlphaFoldDB" id="A0A6P1ZM43"/>
<keyword evidence="2" id="KW-0802">TPR repeat</keyword>
<dbReference type="InterPro" id="IPR023155">
    <property type="entry name" value="Cyt_c-552/4"/>
</dbReference>
<evidence type="ECO:0000256" key="2">
    <source>
        <dbReference type="PROSITE-ProRule" id="PRU00339"/>
    </source>
</evidence>
<keyword evidence="1" id="KW-0732">Signal</keyword>
<dbReference type="Proteomes" id="UP000434052">
    <property type="component" value="Unassembled WGS sequence"/>
</dbReference>
<dbReference type="InterPro" id="IPR011989">
    <property type="entry name" value="ARM-like"/>
</dbReference>
<dbReference type="Gene3D" id="1.10.1130.10">
    <property type="entry name" value="Flavocytochrome C3, Chain A"/>
    <property type="match status" value="1"/>
</dbReference>
<reference evidence="4 5" key="1">
    <citation type="submission" date="2018-06" db="EMBL/GenBank/DDBJ databases">
        <title>Complete genome of Desulfovibrio marinus P48SEP.</title>
        <authorList>
            <person name="Crispim J.S."/>
            <person name="Vidigal P.M.P."/>
            <person name="Silva L.C.F."/>
            <person name="Araujo L.C."/>
            <person name="Laguardia C.N."/>
            <person name="Dias R.S."/>
            <person name="Sousa M.P."/>
            <person name="Paula S.O."/>
            <person name="Silva C."/>
        </authorList>
    </citation>
    <scope>NUCLEOTIDE SEQUENCE [LARGE SCALE GENOMIC DNA]</scope>
    <source>
        <strain evidence="4 5">P48SEP</strain>
    </source>
</reference>
<dbReference type="Pfam" id="PF13181">
    <property type="entry name" value="TPR_8"/>
    <property type="match status" value="1"/>
</dbReference>
<dbReference type="Gene3D" id="1.25.40.10">
    <property type="entry name" value="Tetratricopeptide repeat domain"/>
    <property type="match status" value="2"/>
</dbReference>
<feature type="domain" description="Cytochrome c-552/4" evidence="3">
    <location>
        <begin position="184"/>
        <end position="222"/>
    </location>
</feature>
<dbReference type="OrthoDB" id="9814800at2"/>
<dbReference type="PROSITE" id="PS50005">
    <property type="entry name" value="TPR"/>
    <property type="match status" value="1"/>
</dbReference>
<evidence type="ECO:0000256" key="1">
    <source>
        <dbReference type="ARBA" id="ARBA00022729"/>
    </source>
</evidence>
<dbReference type="PANTHER" id="PTHR35038">
    <property type="entry name" value="DISSIMILATORY SULFITE REDUCTASE SIRA"/>
    <property type="match status" value="1"/>
</dbReference>
<dbReference type="EMBL" id="QMIF01000001">
    <property type="protein sequence ID" value="TVM36853.1"/>
    <property type="molecule type" value="Genomic_DNA"/>
</dbReference>
<dbReference type="RefSeq" id="WP_144233903.1">
    <property type="nucleotide sequence ID" value="NZ_QMIF01000001.1"/>
</dbReference>
<feature type="domain" description="Cytochrome c-552/4" evidence="3">
    <location>
        <begin position="52"/>
        <end position="76"/>
    </location>
</feature>
<dbReference type="InterPro" id="IPR051829">
    <property type="entry name" value="Multiheme_Cytochr_ET"/>
</dbReference>
<evidence type="ECO:0000313" key="5">
    <source>
        <dbReference type="Proteomes" id="UP000434052"/>
    </source>
</evidence>
<name>A0A6P1ZM43_9BACT</name>
<dbReference type="InterPro" id="IPR036280">
    <property type="entry name" value="Multihaem_cyt_sf"/>
</dbReference>
<dbReference type="InterPro" id="IPR019734">
    <property type="entry name" value="TPR_rpt"/>
</dbReference>
<protein>
    <recommendedName>
        <fullName evidence="3">Cytochrome c-552/4 domain-containing protein</fullName>
    </recommendedName>
</protein>
<dbReference type="SMART" id="SM00028">
    <property type="entry name" value="TPR"/>
    <property type="match status" value="4"/>
</dbReference>
<organism evidence="4 5">
    <name type="scientific">Oceanidesulfovibrio marinus</name>
    <dbReference type="NCBI Taxonomy" id="370038"/>
    <lineage>
        <taxon>Bacteria</taxon>
        <taxon>Pseudomonadati</taxon>
        <taxon>Thermodesulfobacteriota</taxon>
        <taxon>Desulfovibrionia</taxon>
        <taxon>Desulfovibrionales</taxon>
        <taxon>Desulfovibrionaceae</taxon>
        <taxon>Oceanidesulfovibrio</taxon>
    </lineage>
</organism>